<proteinExistence type="predicted"/>
<evidence type="ECO:0000313" key="3">
    <source>
        <dbReference type="Proteomes" id="UP000094243"/>
    </source>
</evidence>
<reference evidence="3" key="1">
    <citation type="submission" date="2016-09" db="EMBL/GenBank/DDBJ databases">
        <authorList>
            <person name="Greninger A.L."/>
            <person name="Jerome K.R."/>
            <person name="Mcnair B."/>
            <person name="Wallis C."/>
            <person name="Fang F."/>
        </authorList>
    </citation>
    <scope>NUCLEOTIDE SEQUENCE [LARGE SCALE GENOMIC DNA]</scope>
    <source>
        <strain evidence="3">M7</strain>
    </source>
</reference>
<protein>
    <submittedName>
        <fullName evidence="2">Uncharacterized protein</fullName>
    </submittedName>
</protein>
<sequence length="69" mass="7381">MVILVPLGLTAVLAALIWRRKGPHPATYQISEKWTHEPILWASDEPADHGHGGHGSHPLTIGGGASGKW</sequence>
<dbReference type="AlphaFoldDB" id="A0A1E3S187"/>
<evidence type="ECO:0000256" key="1">
    <source>
        <dbReference type="SAM" id="MobiDB-lite"/>
    </source>
</evidence>
<accession>A0A1E3S187</accession>
<keyword evidence="3" id="KW-1185">Reference proteome</keyword>
<gene>
    <name evidence="2" type="ORF">BHQ17_03570</name>
</gene>
<dbReference type="Proteomes" id="UP000094243">
    <property type="component" value="Unassembled WGS sequence"/>
</dbReference>
<name>A0A1E3S187_9MYCO</name>
<comment type="caution">
    <text evidence="2">The sequence shown here is derived from an EMBL/GenBank/DDBJ whole genome shotgun (WGS) entry which is preliminary data.</text>
</comment>
<dbReference type="EMBL" id="MIGZ01000012">
    <property type="protein sequence ID" value="ODQ95821.1"/>
    <property type="molecule type" value="Genomic_DNA"/>
</dbReference>
<evidence type="ECO:0000313" key="2">
    <source>
        <dbReference type="EMBL" id="ODQ95821.1"/>
    </source>
</evidence>
<organism evidence="2 3">
    <name type="scientific">Mycolicibacterium holsaticum</name>
    <dbReference type="NCBI Taxonomy" id="152142"/>
    <lineage>
        <taxon>Bacteria</taxon>
        <taxon>Bacillati</taxon>
        <taxon>Actinomycetota</taxon>
        <taxon>Actinomycetes</taxon>
        <taxon>Mycobacteriales</taxon>
        <taxon>Mycobacteriaceae</taxon>
        <taxon>Mycolicibacterium</taxon>
    </lineage>
</organism>
<feature type="region of interest" description="Disordered" evidence="1">
    <location>
        <begin position="43"/>
        <end position="69"/>
    </location>
</feature>